<keyword evidence="3" id="KW-1185">Reference proteome</keyword>
<organism evidence="2 3">
    <name type="scientific">Dyadobacter luteus</name>
    <dbReference type="NCBI Taxonomy" id="2259619"/>
    <lineage>
        <taxon>Bacteria</taxon>
        <taxon>Pseudomonadati</taxon>
        <taxon>Bacteroidota</taxon>
        <taxon>Cytophagia</taxon>
        <taxon>Cytophagales</taxon>
        <taxon>Spirosomataceae</taxon>
        <taxon>Dyadobacter</taxon>
    </lineage>
</organism>
<reference evidence="2 3" key="1">
    <citation type="submission" date="2018-07" db="EMBL/GenBank/DDBJ databases">
        <title>Dyadobacter roseus sp. nov., isolated from rose rhizosphere soil.</title>
        <authorList>
            <person name="Chen L."/>
        </authorList>
    </citation>
    <scope>NUCLEOTIDE SEQUENCE [LARGE SCALE GENOMIC DNA]</scope>
    <source>
        <strain evidence="2 3">RS19</strain>
    </source>
</reference>
<sequence>MKRIFFKSAFLCAAIIAGTLTSCNDDNNNPNPGTENPAEGREFISLTASVPDAEGTAGNGGTRAFAITHAQAIDPNFTLDIYTNGYPLRSARTARVQASENGTELYNIQYTGEDGGVFNKYLVKGAKDYQDSGKELDLFDMIGASPRWVKAAEDIGIGVHLTGSTTVSEGTAPNHVFKYTRGEVRIAEIDLDNVRVPNSTKFDFPLSAELEAQGYSVGRIDVPVLNEAKNKIYIGCNVTKIDPTKLSYNATGNPVWANDNANRTIGTATLVVDYPSLSNPKMIYSTISKINNHSYRTMTQHVGSDGHVYQATATGGKDILRISKATNDYDASYHFDLDVALGVKDSRIQAWRYIKDGVGIVLYNIAGQGGYMALIDLNAKTATKLASDYEAGLNFGQYQNIAIDGDNVYVPLTPTGAAGRLYVINWKTKAVTKGATLTGATGSSYIGSY</sequence>
<protein>
    <recommendedName>
        <fullName evidence="4">DUF4374 domain-containing protein</fullName>
    </recommendedName>
</protein>
<dbReference type="AlphaFoldDB" id="A0A3D8YF85"/>
<accession>A0A3D8YF85</accession>
<evidence type="ECO:0000256" key="1">
    <source>
        <dbReference type="SAM" id="SignalP"/>
    </source>
</evidence>
<evidence type="ECO:0000313" key="2">
    <source>
        <dbReference type="EMBL" id="REA61687.1"/>
    </source>
</evidence>
<comment type="caution">
    <text evidence="2">The sequence shown here is derived from an EMBL/GenBank/DDBJ whole genome shotgun (WGS) entry which is preliminary data.</text>
</comment>
<dbReference type="Proteomes" id="UP000256373">
    <property type="component" value="Unassembled WGS sequence"/>
</dbReference>
<keyword evidence="1" id="KW-0732">Signal</keyword>
<proteinExistence type="predicted"/>
<gene>
    <name evidence="2" type="ORF">DSL64_12055</name>
</gene>
<evidence type="ECO:0008006" key="4">
    <source>
        <dbReference type="Google" id="ProtNLM"/>
    </source>
</evidence>
<dbReference type="EMBL" id="QNUL01000007">
    <property type="protein sequence ID" value="REA61687.1"/>
    <property type="molecule type" value="Genomic_DNA"/>
</dbReference>
<feature type="signal peptide" evidence="1">
    <location>
        <begin position="1"/>
        <end position="22"/>
    </location>
</feature>
<dbReference type="PROSITE" id="PS51257">
    <property type="entry name" value="PROKAR_LIPOPROTEIN"/>
    <property type="match status" value="1"/>
</dbReference>
<evidence type="ECO:0000313" key="3">
    <source>
        <dbReference type="Proteomes" id="UP000256373"/>
    </source>
</evidence>
<name>A0A3D8YF85_9BACT</name>
<feature type="chain" id="PRO_5017616641" description="DUF4374 domain-containing protein" evidence="1">
    <location>
        <begin position="23"/>
        <end position="449"/>
    </location>
</feature>
<dbReference type="RefSeq" id="WP_115831140.1">
    <property type="nucleotide sequence ID" value="NZ_QNUL01000007.1"/>
</dbReference>
<dbReference type="OrthoDB" id="1122951at2"/>